<evidence type="ECO:0000313" key="6">
    <source>
        <dbReference type="EMBL" id="AMD21268.1"/>
    </source>
</evidence>
<dbReference type="InterPro" id="IPR020472">
    <property type="entry name" value="WD40_PAC1"/>
</dbReference>
<dbReference type="GeneID" id="28724547"/>
<keyword evidence="2" id="KW-0677">Repeat</keyword>
<proteinExistence type="predicted"/>
<dbReference type="CDD" id="cd00200">
    <property type="entry name" value="WD40"/>
    <property type="match status" value="1"/>
</dbReference>
<dbReference type="OrthoDB" id="496at2759"/>
<feature type="repeat" description="WD" evidence="3">
    <location>
        <begin position="387"/>
        <end position="429"/>
    </location>
</feature>
<dbReference type="SMART" id="SM00320">
    <property type="entry name" value="WD40"/>
    <property type="match status" value="6"/>
</dbReference>
<gene>
    <name evidence="6" type="ORF">AW171_hschr53204</name>
</gene>
<dbReference type="InterPro" id="IPR015943">
    <property type="entry name" value="WD40/YVTN_repeat-like_dom_sf"/>
</dbReference>
<dbReference type="Proteomes" id="UP000243052">
    <property type="component" value="Chromosome v"/>
</dbReference>
<feature type="coiled-coil region" evidence="4">
    <location>
        <begin position="216"/>
        <end position="250"/>
    </location>
</feature>
<dbReference type="InterPro" id="IPR001680">
    <property type="entry name" value="WD40_rpt"/>
</dbReference>
<evidence type="ECO:0000313" key="7">
    <source>
        <dbReference type="Proteomes" id="UP000243052"/>
    </source>
</evidence>
<dbReference type="InterPro" id="IPR019775">
    <property type="entry name" value="WD40_repeat_CS"/>
</dbReference>
<name>A0A109UZF1_9SACH</name>
<evidence type="ECO:0000256" key="1">
    <source>
        <dbReference type="ARBA" id="ARBA00022574"/>
    </source>
</evidence>
<dbReference type="STRING" id="45286.A0A109UZF1"/>
<evidence type="ECO:0000256" key="5">
    <source>
        <dbReference type="SAM" id="MobiDB-lite"/>
    </source>
</evidence>
<dbReference type="Gene3D" id="6.10.280.220">
    <property type="match status" value="1"/>
</dbReference>
<dbReference type="AlphaFoldDB" id="A0A109UZF1"/>
<dbReference type="PROSITE" id="PS50082">
    <property type="entry name" value="WD_REPEATS_2"/>
    <property type="match status" value="5"/>
</dbReference>
<evidence type="ECO:0000256" key="3">
    <source>
        <dbReference type="PROSITE-ProRule" id="PRU00221"/>
    </source>
</evidence>
<feature type="compositionally biased region" description="Polar residues" evidence="5">
    <location>
        <begin position="303"/>
        <end position="316"/>
    </location>
</feature>
<feature type="repeat" description="WD" evidence="3">
    <location>
        <begin position="559"/>
        <end position="581"/>
    </location>
</feature>
<feature type="repeat" description="WD" evidence="3">
    <location>
        <begin position="430"/>
        <end position="463"/>
    </location>
</feature>
<sequence length="694" mass="77219">MASDQFVNLGRALSTTASVVLGSQSVEDTILSYSSPYKKMLHDSITNSGGKTSLMKASNWRNRFSLFSSKNGAFQDLFHATSGKSYFKNGFGNSRTSFQVLSYLSDELLADVPNSHSSSTGQYKALTENGERPKKKKHSKTQKNDVSLFQGFEASLPVIDQTISSHQKRIGNKDIKSIREAGTENMPDALEEEEDQLEFRLPEGVSLDTINNTYSIKALSNSIKLITDNLDLLEIQKNLAASEIKELDMKMEKIKAIRDLVFKRIATVEQNELFLEKHLLTIKDRIDMIEDYDLDNDDGNDHVVTSPNGPNSPSKKNQIDGASPIDSNSQEEPRSPSTKSTMNQSQLKYMHINHEKKMKQHELSRSRKTHPTLQQYYEPGANITSFSSAHDDKVTCLDFNMPFGTLCSAGKMDPTIKVWDLSKNSRIASISGHLATISCMQMDEYNTLITGGRDALLKMWDIQKAVEGNISPENDVCIHTFDSHIDEITALSFDGSTLVSGSQDRTIRQWDLKNGKCVQTIDISFATGGGMSRSMMASSVLDANEAPIIGALQCYDAALATGTKDGIVRLWDLRTGRVVRTLDGHTDAVTSLQFDSMNLITGSLDNSIRIWDLRTGTLADAFAYEHPVTCLQFDLQKIVAANQEGTVKVYDRQHKKHWFCGGDEKTENVVEFVRYKDGYLVEGRGNGDINAWAI</sequence>
<dbReference type="PRINTS" id="PR00320">
    <property type="entry name" value="GPROTEINBRPT"/>
</dbReference>
<evidence type="ECO:0000256" key="2">
    <source>
        <dbReference type="ARBA" id="ARBA00022737"/>
    </source>
</evidence>
<keyword evidence="7" id="KW-1185">Reference proteome</keyword>
<feature type="region of interest" description="Disordered" evidence="5">
    <location>
        <begin position="298"/>
        <end position="344"/>
    </location>
</feature>
<evidence type="ECO:0000256" key="4">
    <source>
        <dbReference type="SAM" id="Coils"/>
    </source>
</evidence>
<dbReference type="Pfam" id="PF00400">
    <property type="entry name" value="WD40"/>
    <property type="match status" value="4"/>
</dbReference>
<keyword evidence="4" id="KW-0175">Coiled coil</keyword>
<dbReference type="InterPro" id="IPR036322">
    <property type="entry name" value="WD40_repeat_dom_sf"/>
</dbReference>
<dbReference type="RefSeq" id="XP_017988264.1">
    <property type="nucleotide sequence ID" value="XM_018132455.1"/>
</dbReference>
<dbReference type="CDD" id="cd22881">
    <property type="entry name" value="Mdv1_N"/>
    <property type="match status" value="1"/>
</dbReference>
<feature type="repeat" description="WD" evidence="3">
    <location>
        <begin position="582"/>
        <end position="621"/>
    </location>
</feature>
<dbReference type="PROSITE" id="PS50294">
    <property type="entry name" value="WD_REPEATS_REGION"/>
    <property type="match status" value="3"/>
</dbReference>
<organism evidence="6 7">
    <name type="scientific">Eremothecium sinecaudum</name>
    <dbReference type="NCBI Taxonomy" id="45286"/>
    <lineage>
        <taxon>Eukaryota</taxon>
        <taxon>Fungi</taxon>
        <taxon>Dikarya</taxon>
        <taxon>Ascomycota</taxon>
        <taxon>Saccharomycotina</taxon>
        <taxon>Saccharomycetes</taxon>
        <taxon>Saccharomycetales</taxon>
        <taxon>Saccharomycetaceae</taxon>
        <taxon>Eremothecium</taxon>
    </lineage>
</organism>
<dbReference type="SUPFAM" id="SSF50978">
    <property type="entry name" value="WD40 repeat-like"/>
    <property type="match status" value="1"/>
</dbReference>
<feature type="compositionally biased region" description="Polar residues" evidence="5">
    <location>
        <begin position="325"/>
        <end position="344"/>
    </location>
</feature>
<dbReference type="PROSITE" id="PS00678">
    <property type="entry name" value="WD_REPEATS_1"/>
    <property type="match status" value="4"/>
</dbReference>
<dbReference type="Gene3D" id="2.130.10.10">
    <property type="entry name" value="YVTN repeat-like/Quinoprotein amine dehydrogenase"/>
    <property type="match status" value="2"/>
</dbReference>
<feature type="region of interest" description="Disordered" evidence="5">
    <location>
        <begin position="115"/>
        <end position="143"/>
    </location>
</feature>
<protein>
    <submittedName>
        <fullName evidence="6">HEL012Wp</fullName>
    </submittedName>
</protein>
<keyword evidence="1 3" id="KW-0853">WD repeat</keyword>
<dbReference type="EMBL" id="CP014245">
    <property type="protein sequence ID" value="AMD21268.1"/>
    <property type="molecule type" value="Genomic_DNA"/>
</dbReference>
<dbReference type="PANTHER" id="PTHR19848">
    <property type="entry name" value="WD40 REPEAT PROTEIN"/>
    <property type="match status" value="1"/>
</dbReference>
<dbReference type="PANTHER" id="PTHR19848:SF8">
    <property type="entry name" value="F-BOX AND WD REPEAT DOMAIN CONTAINING 7"/>
    <property type="match status" value="1"/>
</dbReference>
<reference evidence="6 7" key="1">
    <citation type="submission" date="2016-01" db="EMBL/GenBank/DDBJ databases">
        <title>Genome sequence of the yeast Holleya sinecauda.</title>
        <authorList>
            <person name="Dietrich F.S."/>
        </authorList>
    </citation>
    <scope>NUCLEOTIDE SEQUENCE [LARGE SCALE GENOMIC DNA]</scope>
    <source>
        <strain evidence="6 7">ATCC 58844</strain>
    </source>
</reference>
<accession>A0A109UZF1</accession>
<feature type="repeat" description="WD" evidence="3">
    <location>
        <begin position="481"/>
        <end position="520"/>
    </location>
</feature>